<sequence>MGDLKRSYPISQSPLQYGHLQIRSHQFDSGHSFYLPDGKLGYWDQCQ</sequence>
<reference evidence="1" key="1">
    <citation type="journal article" date="2012" name="PLoS ONE">
        <title>Gene sets for utilization of primary and secondary nutrition supplies in the distal gut of endangered iberian lynx.</title>
        <authorList>
            <person name="Alcaide M."/>
            <person name="Messina E."/>
            <person name="Richter M."/>
            <person name="Bargiela R."/>
            <person name="Peplies J."/>
            <person name="Huws S.A."/>
            <person name="Newbold C.J."/>
            <person name="Golyshin P.N."/>
            <person name="Simon M.A."/>
            <person name="Lopez G."/>
            <person name="Yakimov M.M."/>
            <person name="Ferrer M."/>
        </authorList>
    </citation>
    <scope>NUCLEOTIDE SEQUENCE</scope>
</reference>
<accession>J9G2J3</accession>
<dbReference type="EMBL" id="AMCI01003116">
    <property type="protein sequence ID" value="EJX01039.1"/>
    <property type="molecule type" value="Genomic_DNA"/>
</dbReference>
<dbReference type="AlphaFoldDB" id="J9G2J3"/>
<comment type="caution">
    <text evidence="1">The sequence shown here is derived from an EMBL/GenBank/DDBJ whole genome shotgun (WGS) entry which is preliminary data.</text>
</comment>
<proteinExistence type="predicted"/>
<organism evidence="1">
    <name type="scientific">gut metagenome</name>
    <dbReference type="NCBI Taxonomy" id="749906"/>
    <lineage>
        <taxon>unclassified sequences</taxon>
        <taxon>metagenomes</taxon>
        <taxon>organismal metagenomes</taxon>
    </lineage>
</organism>
<evidence type="ECO:0000313" key="1">
    <source>
        <dbReference type="EMBL" id="EJX01039.1"/>
    </source>
</evidence>
<gene>
    <name evidence="1" type="ORF">EVA_10855</name>
</gene>
<name>J9G2J3_9ZZZZ</name>
<protein>
    <submittedName>
        <fullName evidence="1">Uncharacterized protein</fullName>
    </submittedName>
</protein>